<evidence type="ECO:0000259" key="3">
    <source>
        <dbReference type="Pfam" id="PF13362"/>
    </source>
</evidence>
<proteinExistence type="predicted"/>
<organism evidence="4">
    <name type="scientific">Candidatus Kentrum sp. LFY</name>
    <dbReference type="NCBI Taxonomy" id="2126342"/>
    <lineage>
        <taxon>Bacteria</taxon>
        <taxon>Pseudomonadati</taxon>
        <taxon>Pseudomonadota</taxon>
        <taxon>Gammaproteobacteria</taxon>
        <taxon>Candidatus Kentrum</taxon>
    </lineage>
</organism>
<evidence type="ECO:0000259" key="1">
    <source>
        <dbReference type="Pfam" id="PF05272"/>
    </source>
</evidence>
<keyword evidence="4" id="KW-0347">Helicase</keyword>
<accession>A0A450WC63</accession>
<feature type="domain" description="Toprim" evidence="3">
    <location>
        <begin position="264"/>
        <end position="361"/>
    </location>
</feature>
<dbReference type="PANTHER" id="PTHR34985">
    <property type="entry name" value="SLR0554 PROTEIN"/>
    <property type="match status" value="1"/>
</dbReference>
<name>A0A450WC63_9GAMM</name>
<gene>
    <name evidence="4" type="ORF">BECKLFY1418C_GA0070996_100943</name>
</gene>
<dbReference type="EMBL" id="CAADFN010000009">
    <property type="protein sequence ID" value="VFK14578.1"/>
    <property type="molecule type" value="Genomic_DNA"/>
</dbReference>
<keyword evidence="4" id="KW-0378">Hydrolase</keyword>
<dbReference type="CDD" id="cd01029">
    <property type="entry name" value="TOPRIM_primases"/>
    <property type="match status" value="1"/>
</dbReference>
<dbReference type="GO" id="GO:0016817">
    <property type="term" value="F:hydrolase activity, acting on acid anhydrides"/>
    <property type="evidence" value="ECO:0007669"/>
    <property type="project" value="InterPro"/>
</dbReference>
<reference evidence="4" key="1">
    <citation type="submission" date="2019-02" db="EMBL/GenBank/DDBJ databases">
        <authorList>
            <person name="Gruber-Vodicka R. H."/>
            <person name="Seah K. B. B."/>
        </authorList>
    </citation>
    <scope>NUCLEOTIDE SEQUENCE</scope>
    <source>
        <strain evidence="4">BECK_BY7</strain>
    </source>
</reference>
<dbReference type="Pfam" id="PF08707">
    <property type="entry name" value="PriCT_2"/>
    <property type="match status" value="1"/>
</dbReference>
<dbReference type="InterPro" id="IPR006171">
    <property type="entry name" value="TOPRIM_dom"/>
</dbReference>
<feature type="domain" description="Primase C-terminal 2" evidence="2">
    <location>
        <begin position="11"/>
        <end position="83"/>
    </location>
</feature>
<dbReference type="AlphaFoldDB" id="A0A450WC63"/>
<dbReference type="InterPro" id="IPR007936">
    <property type="entry name" value="VapE-like_dom"/>
</dbReference>
<dbReference type="PANTHER" id="PTHR34985:SF1">
    <property type="entry name" value="SLR0554 PROTEIN"/>
    <property type="match status" value="1"/>
</dbReference>
<sequence>MTPLTLDAIHGALSLIPADDREVWLKMAMAVKSEFGESGFDVWNQWSSGAKNYKEKDARDVWKSIHPTGKKGTITISTLIKEAKNHGWVLPDEQISESELRERKKEAAARRKKARDKALVAEKALEAGREVVSEAATRIIEELTIDSGKSAYLDRKKVGAFDVRFVERSFLVVCTGDPDEGGELFVELITDKDAVSSFYGQEGEKPPFKFIKPGALLIPARDIDGRIWNIQIIWPVSGKKSFLKYGCKQGTFHLIGTPTPDGVIGIAEGYATAVSVHQAMDWPVAVAWDAGNLEIVALNLRKRYPDAVQIILGDDDHENPKNPGRIKACRAANLVGGVARFPHFETPAGKTDWNDLHVAQGLDAVREQLNAPPSADELPQKGEQMPERVQPSVPTWAWHAKLARANNGSLKSCVFNLDTILQNHETWAGAFALDEFANQINRTLPVPYNRKPGIVTTIDGMEISSWMGNPANYGLVVSGDMAMNVIELVASRNRYNPVVDYLDSLTWDGEERVPYMLADFFGTAKNDYTAAVSLSWLISAVARVRKPGCKVDTMVILEGEQGVRKSTAIRDLCGEAWFAEATESPQNKDFFQGLPGRWFMEIGEMESFNKADLSRIKLIMSSQVDHYRPTYGRYVLPFPRQCIFVGTTNEFTYLKDDSGARRFLPVRTTSIDADALREARDQLWAEADVRFGRGEKWWEFPESTVEEQDARYDEDVWRVPIYRWLYGEFPKEKYPEYYYPIETGAPLKKTILFDVMRYALGFDVSRMPKHEKNRVAKVMRKLGWEQSGTMNRARAWQMRE</sequence>
<evidence type="ECO:0000313" key="4">
    <source>
        <dbReference type="EMBL" id="VFK14578.1"/>
    </source>
</evidence>
<dbReference type="InterPro" id="IPR014819">
    <property type="entry name" value="PriCT_2"/>
</dbReference>
<protein>
    <submittedName>
        <fullName evidence="4">Putative DNA primase/helicase</fullName>
    </submittedName>
</protein>
<dbReference type="Pfam" id="PF05272">
    <property type="entry name" value="VapE-like_dom"/>
    <property type="match status" value="1"/>
</dbReference>
<dbReference type="GO" id="GO:0004386">
    <property type="term" value="F:helicase activity"/>
    <property type="evidence" value="ECO:0007669"/>
    <property type="project" value="UniProtKB-KW"/>
</dbReference>
<feature type="domain" description="Virulence-associated protein E-like" evidence="1">
    <location>
        <begin position="502"/>
        <end position="706"/>
    </location>
</feature>
<dbReference type="Pfam" id="PF13362">
    <property type="entry name" value="Toprim_3"/>
    <property type="match status" value="1"/>
</dbReference>
<keyword evidence="4" id="KW-0547">Nucleotide-binding</keyword>
<keyword evidence="4" id="KW-0067">ATP-binding</keyword>
<dbReference type="InterPro" id="IPR034154">
    <property type="entry name" value="TOPRIM_DnaG/twinkle"/>
</dbReference>
<evidence type="ECO:0000259" key="2">
    <source>
        <dbReference type="Pfam" id="PF08707"/>
    </source>
</evidence>